<sequence>MAEICFWYDREKARLVVRHCASGEKRVIHKLQRMTWFLHTYGMTLEEVARPRYGEDRLHLFKRMQVLDQSEGSKEE</sequence>
<dbReference type="Proteomes" id="UP001596500">
    <property type="component" value="Unassembled WGS sequence"/>
</dbReference>
<protein>
    <submittedName>
        <fullName evidence="1">Uncharacterized protein</fullName>
    </submittedName>
</protein>
<gene>
    <name evidence="1" type="ORF">ACFQNG_16185</name>
</gene>
<keyword evidence="2" id="KW-1185">Reference proteome</keyword>
<dbReference type="EMBL" id="JBHTBW010000057">
    <property type="protein sequence ID" value="MFC7442615.1"/>
    <property type="molecule type" value="Genomic_DNA"/>
</dbReference>
<name>A0ABW2RNH1_9BACL</name>
<evidence type="ECO:0000313" key="2">
    <source>
        <dbReference type="Proteomes" id="UP001596500"/>
    </source>
</evidence>
<organism evidence="1 2">
    <name type="scientific">Laceyella putida</name>
    <dbReference type="NCBI Taxonomy" id="110101"/>
    <lineage>
        <taxon>Bacteria</taxon>
        <taxon>Bacillati</taxon>
        <taxon>Bacillota</taxon>
        <taxon>Bacilli</taxon>
        <taxon>Bacillales</taxon>
        <taxon>Thermoactinomycetaceae</taxon>
        <taxon>Laceyella</taxon>
    </lineage>
</organism>
<evidence type="ECO:0000313" key="1">
    <source>
        <dbReference type="EMBL" id="MFC7442615.1"/>
    </source>
</evidence>
<accession>A0ABW2RNH1</accession>
<proteinExistence type="predicted"/>
<reference evidence="2" key="1">
    <citation type="journal article" date="2019" name="Int. J. Syst. Evol. Microbiol.">
        <title>The Global Catalogue of Microorganisms (GCM) 10K type strain sequencing project: providing services to taxonomists for standard genome sequencing and annotation.</title>
        <authorList>
            <consortium name="The Broad Institute Genomics Platform"/>
            <consortium name="The Broad Institute Genome Sequencing Center for Infectious Disease"/>
            <person name="Wu L."/>
            <person name="Ma J."/>
        </authorList>
    </citation>
    <scope>NUCLEOTIDE SEQUENCE [LARGE SCALE GENOMIC DNA]</scope>
    <source>
        <strain evidence="2">CGMCC 1.12942</strain>
    </source>
</reference>
<comment type="caution">
    <text evidence="1">The sequence shown here is derived from an EMBL/GenBank/DDBJ whole genome shotgun (WGS) entry which is preliminary data.</text>
</comment>
<dbReference type="RefSeq" id="WP_379866614.1">
    <property type="nucleotide sequence ID" value="NZ_JBHTBW010000057.1"/>
</dbReference>